<protein>
    <submittedName>
        <fullName evidence="1">Uncharacterized protein</fullName>
    </submittedName>
</protein>
<keyword evidence="2" id="KW-1185">Reference proteome</keyword>
<accession>A0ABN5IIN4</accession>
<gene>
    <name evidence="1" type="ORF">C4H11_06320</name>
</gene>
<proteinExistence type="predicted"/>
<dbReference type="EMBL" id="CP027231">
    <property type="protein sequence ID" value="AVM52602.1"/>
    <property type="molecule type" value="Genomic_DNA"/>
</dbReference>
<organism evidence="1 2">
    <name type="scientific">Bacteroides zoogleoformans</name>
    <dbReference type="NCBI Taxonomy" id="28119"/>
    <lineage>
        <taxon>Bacteria</taxon>
        <taxon>Pseudomonadati</taxon>
        <taxon>Bacteroidota</taxon>
        <taxon>Bacteroidia</taxon>
        <taxon>Bacteroidales</taxon>
        <taxon>Bacteroidaceae</taxon>
        <taxon>Bacteroides</taxon>
    </lineage>
</organism>
<reference evidence="1 2" key="1">
    <citation type="submission" date="2018-02" db="EMBL/GenBank/DDBJ databases">
        <authorList>
            <person name="Holder M.E."/>
            <person name="Ajami N.J."/>
            <person name="Petrosino J.F."/>
        </authorList>
    </citation>
    <scope>NUCLEOTIDE SEQUENCE [LARGE SCALE GENOMIC DNA]</scope>
    <source>
        <strain evidence="1 2">ATCC 33285</strain>
    </source>
</reference>
<dbReference type="Proteomes" id="UP000238304">
    <property type="component" value="Chromosome"/>
</dbReference>
<name>A0ABN5IIN4_9BACE</name>
<evidence type="ECO:0000313" key="1">
    <source>
        <dbReference type="EMBL" id="AVM52602.1"/>
    </source>
</evidence>
<evidence type="ECO:0000313" key="2">
    <source>
        <dbReference type="Proteomes" id="UP000238304"/>
    </source>
</evidence>
<sequence>MDANISCDDHNNLTLRLIEVGGEANCICPMDFSFSIKNLTLGETYTCTIAERNYTFSFVFENGARGTVTPQNVQKK</sequence>